<proteinExistence type="predicted"/>
<dbReference type="EMBL" id="GBXM01052260">
    <property type="protein sequence ID" value="JAH56317.1"/>
    <property type="molecule type" value="Transcribed_RNA"/>
</dbReference>
<sequence>MSAGSAPPPSQGSLLSGSQVPYSLYRSLERPFPERRRAESSYYQGYTVNVVTTKTRRQL</sequence>
<protein>
    <submittedName>
        <fullName evidence="2">Uncharacterized protein</fullName>
    </submittedName>
</protein>
<dbReference type="AlphaFoldDB" id="A0A0E9TS95"/>
<evidence type="ECO:0000256" key="1">
    <source>
        <dbReference type="SAM" id="MobiDB-lite"/>
    </source>
</evidence>
<accession>A0A0E9TS95</accession>
<reference evidence="2" key="1">
    <citation type="submission" date="2014-11" db="EMBL/GenBank/DDBJ databases">
        <authorList>
            <person name="Amaro Gonzalez C."/>
        </authorList>
    </citation>
    <scope>NUCLEOTIDE SEQUENCE</scope>
</reference>
<evidence type="ECO:0000313" key="2">
    <source>
        <dbReference type="EMBL" id="JAH56317.1"/>
    </source>
</evidence>
<reference evidence="2" key="2">
    <citation type="journal article" date="2015" name="Fish Shellfish Immunol.">
        <title>Early steps in the European eel (Anguilla anguilla)-Vibrio vulnificus interaction in the gills: Role of the RtxA13 toxin.</title>
        <authorList>
            <person name="Callol A."/>
            <person name="Pajuelo D."/>
            <person name="Ebbesson L."/>
            <person name="Teles M."/>
            <person name="MacKenzie S."/>
            <person name="Amaro C."/>
        </authorList>
    </citation>
    <scope>NUCLEOTIDE SEQUENCE</scope>
</reference>
<organism evidence="2">
    <name type="scientific">Anguilla anguilla</name>
    <name type="common">European freshwater eel</name>
    <name type="synonym">Muraena anguilla</name>
    <dbReference type="NCBI Taxonomy" id="7936"/>
    <lineage>
        <taxon>Eukaryota</taxon>
        <taxon>Metazoa</taxon>
        <taxon>Chordata</taxon>
        <taxon>Craniata</taxon>
        <taxon>Vertebrata</taxon>
        <taxon>Euteleostomi</taxon>
        <taxon>Actinopterygii</taxon>
        <taxon>Neopterygii</taxon>
        <taxon>Teleostei</taxon>
        <taxon>Anguilliformes</taxon>
        <taxon>Anguillidae</taxon>
        <taxon>Anguilla</taxon>
    </lineage>
</organism>
<name>A0A0E9TS95_ANGAN</name>
<feature type="region of interest" description="Disordered" evidence="1">
    <location>
        <begin position="1"/>
        <end position="20"/>
    </location>
</feature>
<feature type="compositionally biased region" description="Pro residues" evidence="1">
    <location>
        <begin position="1"/>
        <end position="10"/>
    </location>
</feature>